<dbReference type="InterPro" id="IPR036249">
    <property type="entry name" value="Thioredoxin-like_sf"/>
</dbReference>
<dbReference type="GO" id="GO:0016491">
    <property type="term" value="F:oxidoreductase activity"/>
    <property type="evidence" value="ECO:0007669"/>
    <property type="project" value="UniProtKB-KW"/>
</dbReference>
<keyword evidence="11" id="KW-1185">Reference proteome</keyword>
<dbReference type="Proteomes" id="UP000282322">
    <property type="component" value="Unassembled WGS sequence"/>
</dbReference>
<dbReference type="PANTHER" id="PTHR13887">
    <property type="entry name" value="GLUTATHIONE S-TRANSFERASE KAPPA"/>
    <property type="match status" value="1"/>
</dbReference>
<dbReference type="RefSeq" id="WP_124955546.1">
    <property type="nucleotide sequence ID" value="NZ_RRCH01000028.1"/>
</dbReference>
<dbReference type="Pfam" id="PF13462">
    <property type="entry name" value="Thioredoxin_4"/>
    <property type="match status" value="1"/>
</dbReference>
<accession>A0A3P3R7Y7</accession>
<feature type="region of interest" description="Disordered" evidence="8">
    <location>
        <begin position="34"/>
        <end position="90"/>
    </location>
</feature>
<evidence type="ECO:0000313" key="11">
    <source>
        <dbReference type="Proteomes" id="UP000282322"/>
    </source>
</evidence>
<dbReference type="SUPFAM" id="SSF52833">
    <property type="entry name" value="Thioredoxin-like"/>
    <property type="match status" value="1"/>
</dbReference>
<sequence length="294" mass="32909">MPTDESSCSRRNVMQGATLILGTSIAGCLNQLGTGTDDNQSSTLTQTRTTSNVSKNNGPTQSTSYEVTVSQDSPTPASTPASTPTPTKEISSSLVALAGTTEYGIKLAGTPVLGKEDAPIDIYYWYDYQCAYCKQFEKKYLPDLVQNEINNGTARMILLQYPNYGEHSWTAAVMAKCLWESVKDRAPDVFWKWHHSVFEHQRLPEEKWSSKDSLLGYAQSITGINEDSINECIKQNRKKFESDIRNERKRSQEEGFSATPGFTLYVRKTGKQVKLTGAQPYSWFQSHIQSLQNQ</sequence>
<organism evidence="10 11">
    <name type="scientific">Halocatena pleomorpha</name>
    <dbReference type="NCBI Taxonomy" id="1785090"/>
    <lineage>
        <taxon>Archaea</taxon>
        <taxon>Methanobacteriati</taxon>
        <taxon>Methanobacteriota</taxon>
        <taxon>Stenosarchaea group</taxon>
        <taxon>Halobacteria</taxon>
        <taxon>Halobacteriales</taxon>
        <taxon>Natronomonadaceae</taxon>
        <taxon>Halocatena</taxon>
    </lineage>
</organism>
<evidence type="ECO:0000256" key="1">
    <source>
        <dbReference type="ARBA" id="ARBA00005791"/>
    </source>
</evidence>
<dbReference type="AlphaFoldDB" id="A0A3P3R7Y7"/>
<evidence type="ECO:0000256" key="7">
    <source>
        <dbReference type="ARBA" id="ARBA00023284"/>
    </source>
</evidence>
<name>A0A3P3R7Y7_9EURY</name>
<keyword evidence="4" id="KW-0249">Electron transport</keyword>
<dbReference type="EMBL" id="RRCH01000028">
    <property type="protein sequence ID" value="RRJ29557.1"/>
    <property type="molecule type" value="Genomic_DNA"/>
</dbReference>
<reference evidence="10 11" key="1">
    <citation type="submission" date="2018-11" db="EMBL/GenBank/DDBJ databases">
        <title>Taxonoimc description of Halomarina strain SPP-AMP-1.</title>
        <authorList>
            <person name="Pal Y."/>
            <person name="Srinivasana K."/>
            <person name="Verma A."/>
            <person name="Kumar P."/>
        </authorList>
    </citation>
    <scope>NUCLEOTIDE SEQUENCE [LARGE SCALE GENOMIC DNA]</scope>
    <source>
        <strain evidence="10 11">SPP-AMP-1</strain>
    </source>
</reference>
<evidence type="ECO:0000256" key="3">
    <source>
        <dbReference type="ARBA" id="ARBA00022729"/>
    </source>
</evidence>
<comment type="similarity">
    <text evidence="1">Belongs to the thioredoxin family. DsbA subfamily.</text>
</comment>
<protein>
    <submittedName>
        <fullName evidence="10">Disulfide bond formation protein DsbA</fullName>
    </submittedName>
</protein>
<keyword evidence="6" id="KW-1015">Disulfide bond</keyword>
<evidence type="ECO:0000256" key="6">
    <source>
        <dbReference type="ARBA" id="ARBA00023157"/>
    </source>
</evidence>
<keyword evidence="3" id="KW-0732">Signal</keyword>
<evidence type="ECO:0000313" key="10">
    <source>
        <dbReference type="EMBL" id="RRJ29557.1"/>
    </source>
</evidence>
<keyword evidence="5" id="KW-0560">Oxidoreductase</keyword>
<keyword evidence="7" id="KW-0676">Redox-active center</keyword>
<comment type="similarity">
    <text evidence="2">Belongs to the glutaredoxin family.</text>
</comment>
<gene>
    <name evidence="10" type="ORF">EIK79_13045</name>
</gene>
<keyword evidence="4" id="KW-0813">Transport</keyword>
<evidence type="ECO:0000256" key="4">
    <source>
        <dbReference type="ARBA" id="ARBA00022982"/>
    </source>
</evidence>
<feature type="compositionally biased region" description="Low complexity" evidence="8">
    <location>
        <begin position="41"/>
        <end position="54"/>
    </location>
</feature>
<feature type="compositionally biased region" description="Low complexity" evidence="8">
    <location>
        <begin position="73"/>
        <end position="87"/>
    </location>
</feature>
<dbReference type="PANTHER" id="PTHR13887:SF14">
    <property type="entry name" value="DISULFIDE BOND FORMATION PROTEIN D"/>
    <property type="match status" value="1"/>
</dbReference>
<proteinExistence type="inferred from homology"/>
<evidence type="ECO:0000256" key="2">
    <source>
        <dbReference type="ARBA" id="ARBA00007787"/>
    </source>
</evidence>
<dbReference type="InterPro" id="IPR012336">
    <property type="entry name" value="Thioredoxin-like_fold"/>
</dbReference>
<dbReference type="Gene3D" id="3.40.30.10">
    <property type="entry name" value="Glutaredoxin"/>
    <property type="match status" value="1"/>
</dbReference>
<evidence type="ECO:0000256" key="5">
    <source>
        <dbReference type="ARBA" id="ARBA00023002"/>
    </source>
</evidence>
<feature type="compositionally biased region" description="Polar residues" evidence="8">
    <location>
        <begin position="55"/>
        <end position="72"/>
    </location>
</feature>
<evidence type="ECO:0000256" key="8">
    <source>
        <dbReference type="SAM" id="MobiDB-lite"/>
    </source>
</evidence>
<feature type="domain" description="Thioredoxin-like fold" evidence="9">
    <location>
        <begin position="109"/>
        <end position="268"/>
    </location>
</feature>
<comment type="caution">
    <text evidence="10">The sequence shown here is derived from an EMBL/GenBank/DDBJ whole genome shotgun (WGS) entry which is preliminary data.</text>
</comment>
<evidence type="ECO:0000259" key="9">
    <source>
        <dbReference type="Pfam" id="PF13462"/>
    </source>
</evidence>